<sequence length="411" mass="43679">MGHVAFTWLLPAALSAEPDAPARRSTRDWVVDSLCFVIGFGFTVLATLDLLGSHPTLVQEWHPTQSWLVVTDAVLSGIAGIGLWWRRRFPLALGIYCVVLSTFSVAGAFTMFIALLTVAVHCRFVVLAAYVGVAVVANVIFPAVRPEGDSSPLVTVLWGVAIVVIIALWGMVIRARRELVVSLRDRAARAEAEQQLRVEQARALERNRIAREMHDVLAHRISMLSLHAGALEFRPGAPPEEIAGAAAVVRASAHQAMQDLRAVIGVLRAGPDNGDPTPEKPQPTLTALPALVEEARSAGDKVNLEVTADLPEVPAGVGRAAYRIVQEGLTNARKHAHGTIVQVRVGGACGAGLTIEVANPLPVASPGKSLPGTGLGLIGLTERATLAGGRLTHGPIDGEFRLVAHLPWPEP</sequence>
<keyword evidence="3" id="KW-0597">Phosphoprotein</keyword>
<dbReference type="AlphaFoldDB" id="A0A919M3V5"/>
<evidence type="ECO:0000256" key="4">
    <source>
        <dbReference type="ARBA" id="ARBA00022679"/>
    </source>
</evidence>
<dbReference type="Pfam" id="PF07730">
    <property type="entry name" value="HisKA_3"/>
    <property type="match status" value="1"/>
</dbReference>
<feature type="transmembrane region" description="Helical" evidence="9">
    <location>
        <begin position="156"/>
        <end position="175"/>
    </location>
</feature>
<evidence type="ECO:0000256" key="7">
    <source>
        <dbReference type="ARBA" id="ARBA00022840"/>
    </source>
</evidence>
<comment type="catalytic activity">
    <reaction evidence="1">
        <text>ATP + protein L-histidine = ADP + protein N-phospho-L-histidine.</text>
        <dbReference type="EC" id="2.7.13.3"/>
    </reaction>
</comment>
<feature type="transmembrane region" description="Helical" evidence="9">
    <location>
        <begin position="31"/>
        <end position="52"/>
    </location>
</feature>
<feature type="transmembrane region" description="Helical" evidence="9">
    <location>
        <begin position="91"/>
        <end position="117"/>
    </location>
</feature>
<comment type="caution">
    <text evidence="11">The sequence shown here is derived from an EMBL/GenBank/DDBJ whole genome shotgun (WGS) entry which is preliminary data.</text>
</comment>
<keyword evidence="6 11" id="KW-0418">Kinase</keyword>
<keyword evidence="4" id="KW-0808">Transferase</keyword>
<keyword evidence="5" id="KW-0547">Nucleotide-binding</keyword>
<dbReference type="EMBL" id="BOMH01000019">
    <property type="protein sequence ID" value="GID64942.1"/>
    <property type="molecule type" value="Genomic_DNA"/>
</dbReference>
<dbReference type="GO" id="GO:0016020">
    <property type="term" value="C:membrane"/>
    <property type="evidence" value="ECO:0007669"/>
    <property type="project" value="InterPro"/>
</dbReference>
<feature type="transmembrane region" description="Helical" evidence="9">
    <location>
        <begin position="124"/>
        <end position="144"/>
    </location>
</feature>
<feature type="domain" description="Signal transduction histidine kinase subgroup 3 dimerisation and phosphoacceptor" evidence="10">
    <location>
        <begin position="205"/>
        <end position="269"/>
    </location>
</feature>
<accession>A0A919M3V5</accession>
<keyword evidence="12" id="KW-1185">Reference proteome</keyword>
<keyword evidence="9" id="KW-0472">Membrane</keyword>
<gene>
    <name evidence="11" type="ORF">Acy02nite_28230</name>
</gene>
<dbReference type="GO" id="GO:0000155">
    <property type="term" value="F:phosphorelay sensor kinase activity"/>
    <property type="evidence" value="ECO:0007669"/>
    <property type="project" value="InterPro"/>
</dbReference>
<dbReference type="InterPro" id="IPR011712">
    <property type="entry name" value="Sig_transdc_His_kin_sub3_dim/P"/>
</dbReference>
<protein>
    <recommendedName>
        <fullName evidence="2">histidine kinase</fullName>
        <ecNumber evidence="2">2.7.13.3</ecNumber>
    </recommendedName>
</protein>
<dbReference type="InterPro" id="IPR050482">
    <property type="entry name" value="Sensor_HK_TwoCompSys"/>
</dbReference>
<dbReference type="PANTHER" id="PTHR24421">
    <property type="entry name" value="NITRATE/NITRITE SENSOR PROTEIN NARX-RELATED"/>
    <property type="match status" value="1"/>
</dbReference>
<dbReference type="CDD" id="cd16917">
    <property type="entry name" value="HATPase_UhpB-NarQ-NarX-like"/>
    <property type="match status" value="1"/>
</dbReference>
<evidence type="ECO:0000256" key="3">
    <source>
        <dbReference type="ARBA" id="ARBA00022553"/>
    </source>
</evidence>
<keyword evidence="9" id="KW-0812">Transmembrane</keyword>
<dbReference type="Proteomes" id="UP000619479">
    <property type="component" value="Unassembled WGS sequence"/>
</dbReference>
<evidence type="ECO:0000313" key="12">
    <source>
        <dbReference type="Proteomes" id="UP000619479"/>
    </source>
</evidence>
<evidence type="ECO:0000313" key="11">
    <source>
        <dbReference type="EMBL" id="GID64942.1"/>
    </source>
</evidence>
<dbReference type="SUPFAM" id="SSF55874">
    <property type="entry name" value="ATPase domain of HSP90 chaperone/DNA topoisomerase II/histidine kinase"/>
    <property type="match status" value="1"/>
</dbReference>
<dbReference type="Gene3D" id="3.30.565.10">
    <property type="entry name" value="Histidine kinase-like ATPase, C-terminal domain"/>
    <property type="match status" value="1"/>
</dbReference>
<keyword evidence="9" id="KW-1133">Transmembrane helix</keyword>
<feature type="transmembrane region" description="Helical" evidence="9">
    <location>
        <begin position="64"/>
        <end position="85"/>
    </location>
</feature>
<dbReference type="GO" id="GO:0005524">
    <property type="term" value="F:ATP binding"/>
    <property type="evidence" value="ECO:0007669"/>
    <property type="project" value="UniProtKB-KW"/>
</dbReference>
<proteinExistence type="predicted"/>
<evidence type="ECO:0000256" key="8">
    <source>
        <dbReference type="ARBA" id="ARBA00023012"/>
    </source>
</evidence>
<evidence type="ECO:0000259" key="10">
    <source>
        <dbReference type="Pfam" id="PF07730"/>
    </source>
</evidence>
<evidence type="ECO:0000256" key="1">
    <source>
        <dbReference type="ARBA" id="ARBA00000085"/>
    </source>
</evidence>
<dbReference type="Gene3D" id="1.20.5.1930">
    <property type="match status" value="1"/>
</dbReference>
<evidence type="ECO:0000256" key="6">
    <source>
        <dbReference type="ARBA" id="ARBA00022777"/>
    </source>
</evidence>
<keyword evidence="8" id="KW-0902">Two-component regulatory system</keyword>
<organism evidence="11 12">
    <name type="scientific">Actinoplanes cyaneus</name>
    <dbReference type="NCBI Taxonomy" id="52696"/>
    <lineage>
        <taxon>Bacteria</taxon>
        <taxon>Bacillati</taxon>
        <taxon>Actinomycetota</taxon>
        <taxon>Actinomycetes</taxon>
        <taxon>Micromonosporales</taxon>
        <taxon>Micromonosporaceae</taxon>
        <taxon>Actinoplanes</taxon>
    </lineage>
</organism>
<dbReference type="RefSeq" id="WP_203740645.1">
    <property type="nucleotide sequence ID" value="NZ_BAAAUC010000044.1"/>
</dbReference>
<dbReference type="InterPro" id="IPR036890">
    <property type="entry name" value="HATPase_C_sf"/>
</dbReference>
<dbReference type="EC" id="2.7.13.3" evidence="2"/>
<reference evidence="11" key="1">
    <citation type="submission" date="2021-01" db="EMBL/GenBank/DDBJ databases">
        <title>Whole genome shotgun sequence of Actinoplanes cyaneus NBRC 14990.</title>
        <authorList>
            <person name="Komaki H."/>
            <person name="Tamura T."/>
        </authorList>
    </citation>
    <scope>NUCLEOTIDE SEQUENCE</scope>
    <source>
        <strain evidence="11">NBRC 14990</strain>
    </source>
</reference>
<evidence type="ECO:0000256" key="2">
    <source>
        <dbReference type="ARBA" id="ARBA00012438"/>
    </source>
</evidence>
<dbReference type="GO" id="GO:0046983">
    <property type="term" value="F:protein dimerization activity"/>
    <property type="evidence" value="ECO:0007669"/>
    <property type="project" value="InterPro"/>
</dbReference>
<keyword evidence="7" id="KW-0067">ATP-binding</keyword>
<evidence type="ECO:0000256" key="5">
    <source>
        <dbReference type="ARBA" id="ARBA00022741"/>
    </source>
</evidence>
<dbReference type="PANTHER" id="PTHR24421:SF10">
    <property type="entry name" value="NITRATE_NITRITE SENSOR PROTEIN NARQ"/>
    <property type="match status" value="1"/>
</dbReference>
<evidence type="ECO:0000256" key="9">
    <source>
        <dbReference type="SAM" id="Phobius"/>
    </source>
</evidence>
<name>A0A919M3V5_9ACTN</name>